<sequence>MIITALPLKFSSYNYKHQWDQQSNPKTDISGLSKSSSFISSIL</sequence>
<evidence type="ECO:0000313" key="2">
    <source>
        <dbReference type="EMBL" id="EDY94835.1"/>
    </source>
</evidence>
<dbReference type="EMBL" id="ABQC02000022">
    <property type="protein sequence ID" value="EDY94835.1"/>
    <property type="molecule type" value="Genomic_DNA"/>
</dbReference>
<protein>
    <submittedName>
        <fullName evidence="2">Uncharacterized protein</fullName>
    </submittedName>
</protein>
<dbReference type="HOGENOM" id="CLU_3229802_0_0_10"/>
<name>B5D0Z5_PHOPM</name>
<gene>
    <name evidence="2" type="ORF">BACPLE_02672</name>
</gene>
<dbReference type="AlphaFoldDB" id="B5D0Z5"/>
<comment type="caution">
    <text evidence="2">The sequence shown here is derived from an EMBL/GenBank/DDBJ whole genome shotgun (WGS) entry which is preliminary data.</text>
</comment>
<feature type="compositionally biased region" description="Low complexity" evidence="1">
    <location>
        <begin position="29"/>
        <end position="43"/>
    </location>
</feature>
<reference evidence="2 3" key="1">
    <citation type="submission" date="2008-08" db="EMBL/GenBank/DDBJ databases">
        <title>Draft genome sequence of Bacteroides plebeius (DSM 17135).</title>
        <authorList>
            <person name="Sudarsanam P."/>
            <person name="Ley R."/>
            <person name="Guruge J."/>
            <person name="Turnbaugh P.J."/>
            <person name="Mahowald M."/>
            <person name="Liep D."/>
            <person name="Gordon J."/>
        </authorList>
    </citation>
    <scope>NUCLEOTIDE SEQUENCE [LARGE SCALE GENOMIC DNA]</scope>
    <source>
        <strain evidence="3">DSM 17135 / JCM 12973 / M2</strain>
    </source>
</reference>
<evidence type="ECO:0000313" key="3">
    <source>
        <dbReference type="Proteomes" id="UP000003452"/>
    </source>
</evidence>
<proteinExistence type="predicted"/>
<accession>B5D0Z5</accession>
<evidence type="ECO:0000256" key="1">
    <source>
        <dbReference type="SAM" id="MobiDB-lite"/>
    </source>
</evidence>
<organism evidence="2 3">
    <name type="scientific">Phocaeicola plebeius (strain DSM 17135 / JCM 12973 / CCUG 54634 / M2)</name>
    <name type="common">Bacteroides plebeius</name>
    <dbReference type="NCBI Taxonomy" id="484018"/>
    <lineage>
        <taxon>Bacteria</taxon>
        <taxon>Pseudomonadati</taxon>
        <taxon>Bacteroidota</taxon>
        <taxon>Bacteroidia</taxon>
        <taxon>Bacteroidales</taxon>
        <taxon>Bacteroidaceae</taxon>
        <taxon>Phocaeicola</taxon>
    </lineage>
</organism>
<dbReference type="Proteomes" id="UP000003452">
    <property type="component" value="Unassembled WGS sequence"/>
</dbReference>
<feature type="region of interest" description="Disordered" evidence="1">
    <location>
        <begin position="20"/>
        <end position="43"/>
    </location>
</feature>
<reference evidence="2 3" key="2">
    <citation type="submission" date="2008-08" db="EMBL/GenBank/DDBJ databases">
        <authorList>
            <person name="Fulton L."/>
            <person name="Clifton S."/>
            <person name="Fulton B."/>
            <person name="Xu J."/>
            <person name="Minx P."/>
            <person name="Pepin K.H."/>
            <person name="Johnson M."/>
            <person name="Thiruvilangam P."/>
            <person name="Bhonagiri V."/>
            <person name="Nash W.E."/>
            <person name="Mardis E.R."/>
            <person name="Wilson R.K."/>
        </authorList>
    </citation>
    <scope>NUCLEOTIDE SEQUENCE [LARGE SCALE GENOMIC DNA]</scope>
    <source>
        <strain evidence="3">DSM 17135 / JCM 12973 / M2</strain>
    </source>
</reference>